<evidence type="ECO:0000313" key="1">
    <source>
        <dbReference type="EMBL" id="KAJ9585276.1"/>
    </source>
</evidence>
<feature type="non-terminal residue" evidence="1">
    <location>
        <position position="1"/>
    </location>
</feature>
<feature type="non-terminal residue" evidence="1">
    <location>
        <position position="109"/>
    </location>
</feature>
<comment type="caution">
    <text evidence="1">The sequence shown here is derived from an EMBL/GenBank/DDBJ whole genome shotgun (WGS) entry which is preliminary data.</text>
</comment>
<accession>A0AAD7ZRE9</accession>
<gene>
    <name evidence="1" type="ORF">L9F63_002931</name>
</gene>
<sequence>IPRKSLTMALSGRLSQFLRHSATSKVNIENSNHRIEEKIHMEGIHTDFSTQSPPLQSSKVWSSSEHGHLVFFSLLFVHESDKQENSKLRLSKLATRSVTDHDTTTILYT</sequence>
<dbReference type="Proteomes" id="UP001233999">
    <property type="component" value="Unassembled WGS sequence"/>
</dbReference>
<reference evidence="1" key="1">
    <citation type="journal article" date="2023" name="IScience">
        <title>Live-bearing cockroach genome reveals convergent evolutionary mechanisms linked to viviparity in insects and beyond.</title>
        <authorList>
            <person name="Fouks B."/>
            <person name="Harrison M.C."/>
            <person name="Mikhailova A.A."/>
            <person name="Marchal E."/>
            <person name="English S."/>
            <person name="Carruthers M."/>
            <person name="Jennings E.C."/>
            <person name="Chiamaka E.L."/>
            <person name="Frigard R.A."/>
            <person name="Pippel M."/>
            <person name="Attardo G.M."/>
            <person name="Benoit J.B."/>
            <person name="Bornberg-Bauer E."/>
            <person name="Tobe S.S."/>
        </authorList>
    </citation>
    <scope>NUCLEOTIDE SEQUENCE</scope>
    <source>
        <strain evidence="1">Stay&amp;Tobe</strain>
    </source>
</reference>
<keyword evidence="2" id="KW-1185">Reference proteome</keyword>
<reference evidence="1" key="2">
    <citation type="submission" date="2023-05" db="EMBL/GenBank/DDBJ databases">
        <authorList>
            <person name="Fouks B."/>
        </authorList>
    </citation>
    <scope>NUCLEOTIDE SEQUENCE</scope>
    <source>
        <strain evidence="1">Stay&amp;Tobe</strain>
        <tissue evidence="1">Testes</tissue>
    </source>
</reference>
<dbReference type="EMBL" id="JASPKZ010007288">
    <property type="protein sequence ID" value="KAJ9585276.1"/>
    <property type="molecule type" value="Genomic_DNA"/>
</dbReference>
<protein>
    <submittedName>
        <fullName evidence="1">Uncharacterized protein</fullName>
    </submittedName>
</protein>
<proteinExistence type="predicted"/>
<organism evidence="1 2">
    <name type="scientific">Diploptera punctata</name>
    <name type="common">Pacific beetle cockroach</name>
    <dbReference type="NCBI Taxonomy" id="6984"/>
    <lineage>
        <taxon>Eukaryota</taxon>
        <taxon>Metazoa</taxon>
        <taxon>Ecdysozoa</taxon>
        <taxon>Arthropoda</taxon>
        <taxon>Hexapoda</taxon>
        <taxon>Insecta</taxon>
        <taxon>Pterygota</taxon>
        <taxon>Neoptera</taxon>
        <taxon>Polyneoptera</taxon>
        <taxon>Dictyoptera</taxon>
        <taxon>Blattodea</taxon>
        <taxon>Blaberoidea</taxon>
        <taxon>Blaberidae</taxon>
        <taxon>Diplopterinae</taxon>
        <taxon>Diploptera</taxon>
    </lineage>
</organism>
<evidence type="ECO:0000313" key="2">
    <source>
        <dbReference type="Proteomes" id="UP001233999"/>
    </source>
</evidence>
<name>A0AAD7ZRE9_DIPPU</name>
<dbReference type="AlphaFoldDB" id="A0AAD7ZRE9"/>